<dbReference type="SUPFAM" id="SSF56349">
    <property type="entry name" value="DNA breaking-rejoining enzymes"/>
    <property type="match status" value="1"/>
</dbReference>
<name>A0A1D8A2J9_9SPHN</name>
<dbReference type="InterPro" id="IPR050090">
    <property type="entry name" value="Tyrosine_recombinase_XerCD"/>
</dbReference>
<feature type="domain" description="Tyr recombinase" evidence="4">
    <location>
        <begin position="173"/>
        <end position="358"/>
    </location>
</feature>
<dbReference type="Gene3D" id="1.10.443.10">
    <property type="entry name" value="Intergrase catalytic core"/>
    <property type="match status" value="1"/>
</dbReference>
<keyword evidence="2" id="KW-0233">DNA recombination</keyword>
<gene>
    <name evidence="5" type="ORF">BES08_05630</name>
</gene>
<accession>A0A1D8A2J9</accession>
<dbReference type="GO" id="GO:0003677">
    <property type="term" value="F:DNA binding"/>
    <property type="evidence" value="ECO:0007669"/>
    <property type="project" value="InterPro"/>
</dbReference>
<dbReference type="OrthoDB" id="5464621at2"/>
<dbReference type="PANTHER" id="PTHR30349">
    <property type="entry name" value="PHAGE INTEGRASE-RELATED"/>
    <property type="match status" value="1"/>
</dbReference>
<dbReference type="PROSITE" id="PS51898">
    <property type="entry name" value="TYR_RECOMBINASE"/>
    <property type="match status" value="1"/>
</dbReference>
<dbReference type="PANTHER" id="PTHR30349:SF64">
    <property type="entry name" value="PROPHAGE INTEGRASE INTD-RELATED"/>
    <property type="match status" value="1"/>
</dbReference>
<evidence type="ECO:0000256" key="3">
    <source>
        <dbReference type="SAM" id="MobiDB-lite"/>
    </source>
</evidence>
<evidence type="ECO:0000259" key="4">
    <source>
        <dbReference type="PROSITE" id="PS51898"/>
    </source>
</evidence>
<dbReference type="AlphaFoldDB" id="A0A1D8A2J9"/>
<evidence type="ECO:0000313" key="6">
    <source>
        <dbReference type="Proteomes" id="UP000094626"/>
    </source>
</evidence>
<feature type="compositionally biased region" description="Basic and acidic residues" evidence="3">
    <location>
        <begin position="370"/>
        <end position="379"/>
    </location>
</feature>
<dbReference type="GO" id="GO:0006310">
    <property type="term" value="P:DNA recombination"/>
    <property type="evidence" value="ECO:0007669"/>
    <property type="project" value="UniProtKB-KW"/>
</dbReference>
<dbReference type="GO" id="GO:0015074">
    <property type="term" value="P:DNA integration"/>
    <property type="evidence" value="ECO:0007669"/>
    <property type="project" value="UniProtKB-KW"/>
</dbReference>
<dbReference type="InterPro" id="IPR011010">
    <property type="entry name" value="DNA_brk_join_enz"/>
</dbReference>
<reference evidence="6" key="1">
    <citation type="journal article" date="2017" name="J. Biotechnol.">
        <title>Complete genome sequence of Novosphingobium resinovorum SA1, a versatile xenobiotic-degrading bacterium capable of utilizing sulfanilic acid.</title>
        <authorList>
            <person name="Hegedus B."/>
            <person name="Kos P.B."/>
            <person name="Balint B."/>
            <person name="Maroti G."/>
            <person name="Gan H.M."/>
            <person name="Perei K."/>
            <person name="Rakhely G."/>
        </authorList>
    </citation>
    <scope>NUCLEOTIDE SEQUENCE [LARGE SCALE GENOMIC DNA]</scope>
    <source>
        <strain evidence="6">SA1</strain>
    </source>
</reference>
<keyword evidence="6" id="KW-1185">Reference proteome</keyword>
<protein>
    <recommendedName>
        <fullName evidence="4">Tyr recombinase domain-containing protein</fullName>
    </recommendedName>
</protein>
<dbReference type="Pfam" id="PF00589">
    <property type="entry name" value="Phage_integrase"/>
    <property type="match status" value="1"/>
</dbReference>
<evidence type="ECO:0000256" key="2">
    <source>
        <dbReference type="ARBA" id="ARBA00023172"/>
    </source>
</evidence>
<dbReference type="CDD" id="cd00796">
    <property type="entry name" value="INT_Rci_Hp1_C"/>
    <property type="match status" value="1"/>
</dbReference>
<proteinExistence type="predicted"/>
<evidence type="ECO:0000313" key="5">
    <source>
        <dbReference type="EMBL" id="AOR76296.1"/>
    </source>
</evidence>
<dbReference type="InterPro" id="IPR013762">
    <property type="entry name" value="Integrase-like_cat_sf"/>
</dbReference>
<dbReference type="RefSeq" id="WP_069707752.1">
    <property type="nucleotide sequence ID" value="NZ_CP017075.1"/>
</dbReference>
<dbReference type="EMBL" id="CP017075">
    <property type="protein sequence ID" value="AOR76296.1"/>
    <property type="molecule type" value="Genomic_DNA"/>
</dbReference>
<dbReference type="InterPro" id="IPR002104">
    <property type="entry name" value="Integrase_catalytic"/>
</dbReference>
<feature type="region of interest" description="Disordered" evidence="3">
    <location>
        <begin position="360"/>
        <end position="387"/>
    </location>
</feature>
<evidence type="ECO:0000256" key="1">
    <source>
        <dbReference type="ARBA" id="ARBA00022908"/>
    </source>
</evidence>
<organism evidence="5 6">
    <name type="scientific">Novosphingobium resinovorum</name>
    <dbReference type="NCBI Taxonomy" id="158500"/>
    <lineage>
        <taxon>Bacteria</taxon>
        <taxon>Pseudomonadati</taxon>
        <taxon>Pseudomonadota</taxon>
        <taxon>Alphaproteobacteria</taxon>
        <taxon>Sphingomonadales</taxon>
        <taxon>Sphingomonadaceae</taxon>
        <taxon>Novosphingobium</taxon>
    </lineage>
</organism>
<dbReference type="Proteomes" id="UP000094626">
    <property type="component" value="Chromosome"/>
</dbReference>
<dbReference type="KEGG" id="nre:BES08_05630"/>
<sequence>MTVYKPKASPYYHFDYQYRGVRYHGSTNCKSKRDAERFERDHRTEVATGKKGKPSVTLDEGIGIYWDAKGKFDRNAKVTEYQLGNVLRLIGPKTLLQDIGDIEVARMVALRRIEPSFPNRRIKRGEVRPAVSAATVNRETELLRRAHRFLAKKYKIADDPIEWGSHLLKEPKERVREASPEEEAALFAVLTERYPDMADLVEFALLSGARRTAVVKLLWSKVDQRRGTASVHTKGDVWHEFPLTDRMKEIIANRPRVGPFVFTYVCERPAPARADRPRRIKGERYPFSKEGWNRKWYRALDEAGITDFRFHDLRHTAASRITRASNLKVTQKLLGHTRIETTARYAHVGDDDIRRAMDAVQQSRNSPELVGEKSTETRRKPYIRRIK</sequence>
<keyword evidence="1" id="KW-0229">DNA integration</keyword>